<evidence type="ECO:0000256" key="1">
    <source>
        <dbReference type="ARBA" id="ARBA00023016"/>
    </source>
</evidence>
<sequence length="137" mass="15258">MTRMPAFNSPFLLGFDHFERALDRISKASTESYPPYNIVQTGPNELRITLAVAGFGPEALEVLVEGNQLQIRGRQVEETERVFVHRGIATRQFQRSFVLAEGLKVSAATLNNGLLHVDLERPEPEAAVQRIAIKTVS</sequence>
<proteinExistence type="inferred from homology"/>
<feature type="domain" description="SHSP" evidence="4">
    <location>
        <begin position="27"/>
        <end position="136"/>
    </location>
</feature>
<evidence type="ECO:0000313" key="6">
    <source>
        <dbReference type="Proteomes" id="UP000006746"/>
    </source>
</evidence>
<dbReference type="eggNOG" id="COG0071">
    <property type="taxonomic scope" value="Bacteria"/>
</dbReference>
<organism evidence="5 6">
    <name type="scientific">Oceanibaculum indicum P24</name>
    <dbReference type="NCBI Taxonomy" id="1207063"/>
    <lineage>
        <taxon>Bacteria</taxon>
        <taxon>Pseudomonadati</taxon>
        <taxon>Pseudomonadota</taxon>
        <taxon>Alphaproteobacteria</taxon>
        <taxon>Rhodospirillales</taxon>
        <taxon>Oceanibaculaceae</taxon>
        <taxon>Oceanibaculum</taxon>
    </lineage>
</organism>
<keyword evidence="6" id="KW-1185">Reference proteome</keyword>
<protein>
    <submittedName>
        <fullName evidence="5">Heat shock protein Hsp20</fullName>
    </submittedName>
</protein>
<keyword evidence="1 5" id="KW-0346">Stress response</keyword>
<dbReference type="PROSITE" id="PS01031">
    <property type="entry name" value="SHSP"/>
    <property type="match status" value="1"/>
</dbReference>
<accession>K2J1K6</accession>
<dbReference type="Gene3D" id="2.60.40.790">
    <property type="match status" value="1"/>
</dbReference>
<comment type="caution">
    <text evidence="5">The sequence shown here is derived from an EMBL/GenBank/DDBJ whole genome shotgun (WGS) entry which is preliminary data.</text>
</comment>
<dbReference type="CDD" id="cd06470">
    <property type="entry name" value="ACD_IbpA-B_like"/>
    <property type="match status" value="1"/>
</dbReference>
<dbReference type="EMBL" id="AMRL01000006">
    <property type="protein sequence ID" value="EKE76871.1"/>
    <property type="molecule type" value="Genomic_DNA"/>
</dbReference>
<dbReference type="STRING" id="1207063.P24_06701"/>
<dbReference type="InterPro" id="IPR008978">
    <property type="entry name" value="HSP20-like_chaperone"/>
</dbReference>
<dbReference type="SUPFAM" id="SSF49764">
    <property type="entry name" value="HSP20-like chaperones"/>
    <property type="match status" value="1"/>
</dbReference>
<dbReference type="RefSeq" id="WP_008943951.1">
    <property type="nucleotide sequence ID" value="NZ_AMRL01000006.1"/>
</dbReference>
<evidence type="ECO:0000313" key="5">
    <source>
        <dbReference type="EMBL" id="EKE76871.1"/>
    </source>
</evidence>
<dbReference type="AlphaFoldDB" id="K2J1K6"/>
<evidence type="ECO:0000256" key="3">
    <source>
        <dbReference type="RuleBase" id="RU003616"/>
    </source>
</evidence>
<dbReference type="InterPro" id="IPR037913">
    <property type="entry name" value="ACD_IbpA/B"/>
</dbReference>
<dbReference type="Proteomes" id="UP000006746">
    <property type="component" value="Unassembled WGS sequence"/>
</dbReference>
<evidence type="ECO:0000259" key="4">
    <source>
        <dbReference type="PROSITE" id="PS01031"/>
    </source>
</evidence>
<gene>
    <name evidence="5" type="ORF">P24_06701</name>
</gene>
<dbReference type="PANTHER" id="PTHR47062">
    <property type="match status" value="1"/>
</dbReference>
<name>K2J1K6_9PROT</name>
<reference evidence="5 6" key="1">
    <citation type="journal article" date="2012" name="J. Bacteriol.">
        <title>Genome Sequence of Oceanibaculum indicum Type Strain P24.</title>
        <authorList>
            <person name="Lai Q."/>
            <person name="Shao Z."/>
        </authorList>
    </citation>
    <scope>NUCLEOTIDE SEQUENCE [LARGE SCALE GENOMIC DNA]</scope>
    <source>
        <strain evidence="5 6">P24</strain>
    </source>
</reference>
<comment type="similarity">
    <text evidence="2 3">Belongs to the small heat shock protein (HSP20) family.</text>
</comment>
<evidence type="ECO:0000256" key="2">
    <source>
        <dbReference type="PROSITE-ProRule" id="PRU00285"/>
    </source>
</evidence>
<dbReference type="Pfam" id="PF00011">
    <property type="entry name" value="HSP20"/>
    <property type="match status" value="1"/>
</dbReference>
<dbReference type="PANTHER" id="PTHR47062:SF1">
    <property type="entry name" value="SMALL HEAT SHOCK PROTEIN IBPA"/>
    <property type="match status" value="1"/>
</dbReference>
<dbReference type="InterPro" id="IPR002068">
    <property type="entry name" value="A-crystallin/Hsp20_dom"/>
</dbReference>
<dbReference type="PATRIC" id="fig|1207063.3.peg.1354"/>